<evidence type="ECO:0008006" key="4">
    <source>
        <dbReference type="Google" id="ProtNLM"/>
    </source>
</evidence>
<dbReference type="RefSeq" id="WP_134256301.1">
    <property type="nucleotide sequence ID" value="NZ_SNSG01000013.1"/>
</dbReference>
<reference evidence="2 3" key="1">
    <citation type="submission" date="2019-03" db="EMBL/GenBank/DDBJ databases">
        <title>Burkholderia cepacia outbreak.</title>
        <authorList>
            <person name="Farzana R."/>
            <person name="Walsh T.R."/>
        </authorList>
    </citation>
    <scope>NUCLEOTIDE SEQUENCE [LARGE SCALE GENOMIC DNA]</scope>
    <source>
        <strain evidence="3">d13</strain>
    </source>
</reference>
<dbReference type="AlphaFoldDB" id="A0AAX2RQQ4"/>
<organism evidence="2 3">
    <name type="scientific">Burkholderia cepacia</name>
    <name type="common">Pseudomonas cepacia</name>
    <dbReference type="NCBI Taxonomy" id="292"/>
    <lineage>
        <taxon>Bacteria</taxon>
        <taxon>Pseudomonadati</taxon>
        <taxon>Pseudomonadota</taxon>
        <taxon>Betaproteobacteria</taxon>
        <taxon>Burkholderiales</taxon>
        <taxon>Burkholderiaceae</taxon>
        <taxon>Burkholderia</taxon>
        <taxon>Burkholderia cepacia complex</taxon>
    </lineage>
</organism>
<protein>
    <recommendedName>
        <fullName evidence="4">Type IV pilus biogenesis protein PilP</fullName>
    </recommendedName>
</protein>
<gene>
    <name evidence="2" type="ORF">E3D37_16320</name>
</gene>
<proteinExistence type="predicted"/>
<accession>A0AAX2RQQ4</accession>
<comment type="caution">
    <text evidence="2">The sequence shown here is derived from an EMBL/GenBank/DDBJ whole genome shotgun (WGS) entry which is preliminary data.</text>
</comment>
<evidence type="ECO:0000313" key="3">
    <source>
        <dbReference type="Proteomes" id="UP000298234"/>
    </source>
</evidence>
<evidence type="ECO:0000256" key="1">
    <source>
        <dbReference type="SAM" id="MobiDB-lite"/>
    </source>
</evidence>
<evidence type="ECO:0000313" key="2">
    <source>
        <dbReference type="EMBL" id="TEU47569.1"/>
    </source>
</evidence>
<feature type="region of interest" description="Disordered" evidence="1">
    <location>
        <begin position="184"/>
        <end position="221"/>
    </location>
</feature>
<sequence>MSTPNSEEVMTAFRPAMRQFSAVVFTLLSISKTFAQATPAPDGSKLGDWIDLDNKVAYTKLRKDLPGYAGGPLNASPGALATSATPTEPVKAKAEAPKPVPPTMIALYGLTSKEGDQFRGLLQWNGRVYAIRVGGYVKQWRVKKISERGAILASSNGRELFAPLDVDSGAVVTPVSRAVPMPRPMAQPMAQPMSQPVQQPPLADQVSPSVAAASPALPAIR</sequence>
<name>A0AAX2RQQ4_BURCE</name>
<dbReference type="Proteomes" id="UP000298234">
    <property type="component" value="Unassembled WGS sequence"/>
</dbReference>
<dbReference type="EMBL" id="SNSQ01000016">
    <property type="protein sequence ID" value="TEU47569.1"/>
    <property type="molecule type" value="Genomic_DNA"/>
</dbReference>